<dbReference type="EC" id="2.3.1.-" evidence="2"/>
<proteinExistence type="inferred from homology"/>
<keyword evidence="2" id="KW-0808">Transferase</keyword>
<sequence>MTKSANPKPEPDSSSEIDPEIIVKIAQLRVQMRESFGKVVMAMMALPRYRHQTLADLQHLVLDPLIRDRLAIAYPADKERGDLADISGLAIWASVSEEVDAKIREQIRNGVWPLRLKPEDWTSGETNWLIDVIAQDRKITASVLANFKQVVKEGDLRLHPIIGRLVDKETLEKMGASQANAAEKPVRTPA</sequence>
<keyword evidence="4" id="KW-1185">Reference proteome</keyword>
<gene>
    <name evidence="3" type="ORF">ISM_16170</name>
</gene>
<dbReference type="AlphaFoldDB" id="A3SPM8"/>
<comment type="caution">
    <text evidence="3">The sequence shown here is derived from an EMBL/GenBank/DDBJ whole genome shotgun (WGS) entry which is preliminary data.</text>
</comment>
<dbReference type="InterPro" id="IPR003996">
    <property type="entry name" value="RTX_toxin-activating_protC_bac"/>
</dbReference>
<dbReference type="RefSeq" id="WP_009815243.1">
    <property type="nucleotide sequence ID" value="NZ_CH724156.1"/>
</dbReference>
<dbReference type="Pfam" id="PF02794">
    <property type="entry name" value="HlyC"/>
    <property type="match status" value="1"/>
</dbReference>
<comment type="similarity">
    <text evidence="1 2">Belongs to the RTX toxin acyltransferase family.</text>
</comment>
<dbReference type="GO" id="GO:0005737">
    <property type="term" value="C:cytoplasm"/>
    <property type="evidence" value="ECO:0007669"/>
    <property type="project" value="UniProtKB-SubCell"/>
</dbReference>
<keyword evidence="2" id="KW-0012">Acyltransferase</keyword>
<protein>
    <recommendedName>
        <fullName evidence="2">RTX toxin-activating lysine-acyltransferase</fullName>
        <ecNumber evidence="2">2.3.1.-</ecNumber>
    </recommendedName>
</protein>
<evidence type="ECO:0000313" key="4">
    <source>
        <dbReference type="Proteomes" id="UP000005954"/>
    </source>
</evidence>
<dbReference type="eggNOG" id="COG2994">
    <property type="taxonomic scope" value="Bacteria"/>
</dbReference>
<dbReference type="EMBL" id="AALY01000002">
    <property type="protein sequence ID" value="EAP76418.1"/>
    <property type="molecule type" value="Genomic_DNA"/>
</dbReference>
<name>A3SPM8_ROSNI</name>
<dbReference type="GO" id="GO:0009404">
    <property type="term" value="P:toxin metabolic process"/>
    <property type="evidence" value="ECO:0007669"/>
    <property type="project" value="UniProtKB-UniRule"/>
</dbReference>
<organism evidence="3 4">
    <name type="scientific">Roseovarius nubinhibens (strain ATCC BAA-591 / DSM 15170 / ISM)</name>
    <dbReference type="NCBI Taxonomy" id="89187"/>
    <lineage>
        <taxon>Bacteria</taxon>
        <taxon>Pseudomonadati</taxon>
        <taxon>Pseudomonadota</taxon>
        <taxon>Alphaproteobacteria</taxon>
        <taxon>Rhodobacterales</taxon>
        <taxon>Roseobacteraceae</taxon>
        <taxon>Roseovarius</taxon>
    </lineage>
</organism>
<dbReference type="HOGENOM" id="CLU_109799_0_0_5"/>
<dbReference type="STRING" id="89187.ISM_16170"/>
<dbReference type="Proteomes" id="UP000005954">
    <property type="component" value="Unassembled WGS sequence"/>
</dbReference>
<comment type="subcellular location">
    <subcellularLocation>
        <location evidence="2">Cytoplasm</location>
    </subcellularLocation>
</comment>
<evidence type="ECO:0000313" key="3">
    <source>
        <dbReference type="EMBL" id="EAP76418.1"/>
    </source>
</evidence>
<keyword evidence="2" id="KW-0963">Cytoplasm</keyword>
<reference evidence="3 4" key="1">
    <citation type="submission" date="2005-12" db="EMBL/GenBank/DDBJ databases">
        <authorList>
            <person name="Moran M.A."/>
            <person name="Ferriera S."/>
            <person name="Johnson J."/>
            <person name="Kravitz S."/>
            <person name="Halpern A."/>
            <person name="Remington K."/>
            <person name="Beeson K."/>
            <person name="Tran B."/>
            <person name="Rogers Y.-H."/>
            <person name="Friedman R."/>
            <person name="Venter J.C."/>
        </authorList>
    </citation>
    <scope>NUCLEOTIDE SEQUENCE [LARGE SCALE GENOMIC DNA]</scope>
    <source>
        <strain evidence="4">ATCC BAA-591 / DSM 15170 / ISM</strain>
    </source>
</reference>
<comment type="function">
    <text evidence="2">Involved in fatty acylation of protoxin at internal lysine residues, thereby converting it to the active toxin.</text>
</comment>
<accession>A3SPM8</accession>
<evidence type="ECO:0000256" key="1">
    <source>
        <dbReference type="ARBA" id="ARBA00005686"/>
    </source>
</evidence>
<dbReference type="GO" id="GO:0031640">
    <property type="term" value="P:killing of cells of another organism"/>
    <property type="evidence" value="ECO:0007669"/>
    <property type="project" value="UniProtKB-KW"/>
</dbReference>
<keyword evidence="2" id="KW-0204">Cytolysis</keyword>
<dbReference type="GO" id="GO:0016746">
    <property type="term" value="F:acyltransferase activity"/>
    <property type="evidence" value="ECO:0007669"/>
    <property type="project" value="UniProtKB-UniRule"/>
</dbReference>
<evidence type="ECO:0000256" key="2">
    <source>
        <dbReference type="RuleBase" id="RU368102"/>
    </source>
</evidence>